<evidence type="ECO:0000313" key="1">
    <source>
        <dbReference type="EMBL" id="MBX64282.1"/>
    </source>
</evidence>
<reference evidence="1" key="1">
    <citation type="submission" date="2018-02" db="EMBL/GenBank/DDBJ databases">
        <title>Rhizophora mucronata_Transcriptome.</title>
        <authorList>
            <person name="Meera S.P."/>
            <person name="Sreeshan A."/>
            <person name="Augustine A."/>
        </authorList>
    </citation>
    <scope>NUCLEOTIDE SEQUENCE</scope>
    <source>
        <tissue evidence="1">Leaf</tissue>
    </source>
</reference>
<dbReference type="EMBL" id="GGEC01083798">
    <property type="protein sequence ID" value="MBX64282.1"/>
    <property type="molecule type" value="Transcribed_RNA"/>
</dbReference>
<name>A0A2P2QBB4_RHIMU</name>
<proteinExistence type="predicted"/>
<sequence length="27" mass="3194">MHFSIINGSFNVKQIYCYNEMATRIRG</sequence>
<protein>
    <submittedName>
        <fullName evidence="1">Uncharacterized protein</fullName>
    </submittedName>
</protein>
<accession>A0A2P2QBB4</accession>
<organism evidence="1">
    <name type="scientific">Rhizophora mucronata</name>
    <name type="common">Asiatic mangrove</name>
    <dbReference type="NCBI Taxonomy" id="61149"/>
    <lineage>
        <taxon>Eukaryota</taxon>
        <taxon>Viridiplantae</taxon>
        <taxon>Streptophyta</taxon>
        <taxon>Embryophyta</taxon>
        <taxon>Tracheophyta</taxon>
        <taxon>Spermatophyta</taxon>
        <taxon>Magnoliopsida</taxon>
        <taxon>eudicotyledons</taxon>
        <taxon>Gunneridae</taxon>
        <taxon>Pentapetalae</taxon>
        <taxon>rosids</taxon>
        <taxon>fabids</taxon>
        <taxon>Malpighiales</taxon>
        <taxon>Rhizophoraceae</taxon>
        <taxon>Rhizophora</taxon>
    </lineage>
</organism>
<dbReference type="AlphaFoldDB" id="A0A2P2QBB4"/>